<dbReference type="RefSeq" id="WP_317549312.1">
    <property type="nucleotide sequence ID" value="NZ_JAWLKE010000008.1"/>
</dbReference>
<gene>
    <name evidence="1" type="ORF">R3P95_20725</name>
</gene>
<evidence type="ECO:0000313" key="1">
    <source>
        <dbReference type="EMBL" id="MDV6232985.1"/>
    </source>
</evidence>
<proteinExistence type="predicted"/>
<protein>
    <submittedName>
        <fullName evidence="1">Uncharacterized protein</fullName>
    </submittedName>
</protein>
<evidence type="ECO:0000313" key="2">
    <source>
        <dbReference type="Proteomes" id="UP001185899"/>
    </source>
</evidence>
<dbReference type="Proteomes" id="UP001185899">
    <property type="component" value="Unassembled WGS sequence"/>
</dbReference>
<reference evidence="1 2" key="1">
    <citation type="submission" date="2023-10" db="EMBL/GenBank/DDBJ databases">
        <title>Development of a sustainable strategy for remediation of hydrocarbon-contaminated territories based on the waste exchange concept.</title>
        <authorList>
            <person name="Krivoruchko A."/>
        </authorList>
    </citation>
    <scope>NUCLEOTIDE SEQUENCE [LARGE SCALE GENOMIC DNA]</scope>
    <source>
        <strain evidence="1 2">IEGM 1322</strain>
    </source>
</reference>
<sequence length="43" mass="4313">MIDPFGAAAAQTAEKSAASGAMVAQRSSLTPVTHVVLARLVTS</sequence>
<comment type="caution">
    <text evidence="1">The sequence shown here is derived from an EMBL/GenBank/DDBJ whole genome shotgun (WGS) entry which is preliminary data.</text>
</comment>
<name>A0ABU4B3E2_9NOCA</name>
<keyword evidence="2" id="KW-1185">Reference proteome</keyword>
<dbReference type="EMBL" id="JAWLKE010000008">
    <property type="protein sequence ID" value="MDV6232985.1"/>
    <property type="molecule type" value="Genomic_DNA"/>
</dbReference>
<organism evidence="1 2">
    <name type="scientific">Rhodococcus cercidiphylli</name>
    <dbReference type="NCBI Taxonomy" id="489916"/>
    <lineage>
        <taxon>Bacteria</taxon>
        <taxon>Bacillati</taxon>
        <taxon>Actinomycetota</taxon>
        <taxon>Actinomycetes</taxon>
        <taxon>Mycobacteriales</taxon>
        <taxon>Nocardiaceae</taxon>
        <taxon>Rhodococcus</taxon>
    </lineage>
</organism>
<accession>A0ABU4B3E2</accession>